<reference evidence="1" key="1">
    <citation type="submission" date="2023-12" db="EMBL/GenBank/DDBJ databases">
        <title>Genome assembly of Anisodus tanguticus.</title>
        <authorList>
            <person name="Wang Y.-J."/>
        </authorList>
    </citation>
    <scope>NUCLEOTIDE SEQUENCE</scope>
    <source>
        <strain evidence="1">KB-2021</strain>
        <tissue evidence="1">Leaf</tissue>
    </source>
</reference>
<dbReference type="Proteomes" id="UP001291623">
    <property type="component" value="Unassembled WGS sequence"/>
</dbReference>
<dbReference type="PANTHER" id="PTHR33605">
    <property type="entry name" value="EARLY NODULIN-93"/>
    <property type="match status" value="1"/>
</dbReference>
<evidence type="ECO:0000313" key="2">
    <source>
        <dbReference type="Proteomes" id="UP001291623"/>
    </source>
</evidence>
<dbReference type="AlphaFoldDB" id="A0AAE1R341"/>
<evidence type="ECO:0008006" key="3">
    <source>
        <dbReference type="Google" id="ProtNLM"/>
    </source>
</evidence>
<name>A0AAE1R341_9SOLA</name>
<dbReference type="Pfam" id="PF03386">
    <property type="entry name" value="ENOD93"/>
    <property type="match status" value="1"/>
</dbReference>
<proteinExistence type="predicted"/>
<sequence length="183" mass="18794">MGCSVVGSWQIWCLSVIAKQRWMRGVWCTQWGWSALVVGDQSGGAVVVVEGVFVGGCDGTWVVWLLKQWGAMWCDNSGLGSRVKGGGSSTMAVVGLSGSSELELIAGAAGDEGVVAGAKAAVVASVAAAITTYACGKMSPWARANLNPTAKALIVSTAGGMAYFIVADKTILATARQNSFKQG</sequence>
<accession>A0AAE1R341</accession>
<dbReference type="InterPro" id="IPR005050">
    <property type="entry name" value="Enod93"/>
</dbReference>
<comment type="caution">
    <text evidence="1">The sequence shown here is derived from an EMBL/GenBank/DDBJ whole genome shotgun (WGS) entry which is preliminary data.</text>
</comment>
<organism evidence="1 2">
    <name type="scientific">Anisodus tanguticus</name>
    <dbReference type="NCBI Taxonomy" id="243964"/>
    <lineage>
        <taxon>Eukaryota</taxon>
        <taxon>Viridiplantae</taxon>
        <taxon>Streptophyta</taxon>
        <taxon>Embryophyta</taxon>
        <taxon>Tracheophyta</taxon>
        <taxon>Spermatophyta</taxon>
        <taxon>Magnoliopsida</taxon>
        <taxon>eudicotyledons</taxon>
        <taxon>Gunneridae</taxon>
        <taxon>Pentapetalae</taxon>
        <taxon>asterids</taxon>
        <taxon>lamiids</taxon>
        <taxon>Solanales</taxon>
        <taxon>Solanaceae</taxon>
        <taxon>Solanoideae</taxon>
        <taxon>Hyoscyameae</taxon>
        <taxon>Anisodus</taxon>
    </lineage>
</organism>
<dbReference type="PANTHER" id="PTHR33605:SF2">
    <property type="entry name" value="EARLY NODULIN-93"/>
    <property type="match status" value="1"/>
</dbReference>
<keyword evidence="2" id="KW-1185">Reference proteome</keyword>
<gene>
    <name evidence="1" type="ORF">RND71_037312</name>
</gene>
<evidence type="ECO:0000313" key="1">
    <source>
        <dbReference type="EMBL" id="KAK4344218.1"/>
    </source>
</evidence>
<protein>
    <recommendedName>
        <fullName evidence="3">Early nodulin-93-like</fullName>
    </recommendedName>
</protein>
<dbReference type="EMBL" id="JAVYJV010000020">
    <property type="protein sequence ID" value="KAK4344218.1"/>
    <property type="molecule type" value="Genomic_DNA"/>
</dbReference>